<comment type="catalytic activity">
    <reaction evidence="6">
        <text>biotin + L-lysyl-[protein] + ATP = N(6)-biotinyl-L-lysyl-[protein] + AMP + diphosphate + H(+)</text>
        <dbReference type="Rhea" id="RHEA:11756"/>
        <dbReference type="Rhea" id="RHEA-COMP:9752"/>
        <dbReference type="Rhea" id="RHEA-COMP:10505"/>
        <dbReference type="ChEBI" id="CHEBI:15378"/>
        <dbReference type="ChEBI" id="CHEBI:29969"/>
        <dbReference type="ChEBI" id="CHEBI:30616"/>
        <dbReference type="ChEBI" id="CHEBI:33019"/>
        <dbReference type="ChEBI" id="CHEBI:57586"/>
        <dbReference type="ChEBI" id="CHEBI:83144"/>
        <dbReference type="ChEBI" id="CHEBI:456215"/>
        <dbReference type="EC" id="6.3.4.15"/>
    </reaction>
</comment>
<dbReference type="GO" id="GO:0004077">
    <property type="term" value="F:biotin--[biotin carboxyl-carrier protein] ligase activity"/>
    <property type="evidence" value="ECO:0007669"/>
    <property type="project" value="UniProtKB-EC"/>
</dbReference>
<dbReference type="InterPro" id="IPR045864">
    <property type="entry name" value="aa-tRNA-synth_II/BPL/LPL"/>
</dbReference>
<dbReference type="PANTHER" id="PTHR12835:SF5">
    <property type="entry name" value="BIOTIN--PROTEIN LIGASE"/>
    <property type="match status" value="1"/>
</dbReference>
<evidence type="ECO:0000256" key="2">
    <source>
        <dbReference type="ARBA" id="ARBA00022741"/>
    </source>
</evidence>
<keyword evidence="9" id="KW-1185">Reference proteome</keyword>
<evidence type="ECO:0000313" key="8">
    <source>
        <dbReference type="EMBL" id="MBB6072749.1"/>
    </source>
</evidence>
<sequence>MTGATGRWEGRTGAELAAAWTLPQVHARQVVGSTNDMARTLADSGAPHGTVVVAEEQTAGRGRGGKQWESPPGLGIWMSVVARPAELPAPGLLPILVGLAAAEALDAFARPATAMIKWPNDLQLAGRKFAGILCEGSWDAAGPGAVIVGIGMNVLHAPGDFAPEVRETATSLRIVAGWAPPRVHVAGAVAGAIARALARPPAQLGGALLDALRRRDALDGREVRVTGPQETEGTALGIASGGGLLVRGRDGVLRTITTGTVRAVPHGEAGSTPRPSRSE</sequence>
<name>A0A841H4N8_9BACT</name>
<reference evidence="8 9" key="1">
    <citation type="submission" date="2020-08" db="EMBL/GenBank/DDBJ databases">
        <title>Genomic Encyclopedia of Type Strains, Phase IV (KMG-IV): sequencing the most valuable type-strain genomes for metagenomic binning, comparative biology and taxonomic classification.</title>
        <authorList>
            <person name="Goeker M."/>
        </authorList>
    </citation>
    <scope>NUCLEOTIDE SEQUENCE [LARGE SCALE GENOMIC DNA]</scope>
    <source>
        <strain evidence="8 9">DSM 29007</strain>
    </source>
</reference>
<dbReference type="GO" id="GO:0005524">
    <property type="term" value="F:ATP binding"/>
    <property type="evidence" value="ECO:0007669"/>
    <property type="project" value="UniProtKB-KW"/>
</dbReference>
<comment type="caution">
    <text evidence="8">The sequence shown here is derived from an EMBL/GenBank/DDBJ whole genome shotgun (WGS) entry which is preliminary data.</text>
</comment>
<dbReference type="Gene3D" id="2.30.30.100">
    <property type="match status" value="1"/>
</dbReference>
<keyword evidence="2" id="KW-0547">Nucleotide-binding</keyword>
<evidence type="ECO:0000256" key="3">
    <source>
        <dbReference type="ARBA" id="ARBA00022840"/>
    </source>
</evidence>
<accession>A0A841H4N8</accession>
<dbReference type="PANTHER" id="PTHR12835">
    <property type="entry name" value="BIOTIN PROTEIN LIGASE"/>
    <property type="match status" value="1"/>
</dbReference>
<dbReference type="Pfam" id="PF03099">
    <property type="entry name" value="BPL_LplA_LipB"/>
    <property type="match status" value="1"/>
</dbReference>
<dbReference type="InterPro" id="IPR008988">
    <property type="entry name" value="Transcriptional_repressor_C"/>
</dbReference>
<dbReference type="Proteomes" id="UP000582837">
    <property type="component" value="Unassembled WGS sequence"/>
</dbReference>
<dbReference type="CDD" id="cd16442">
    <property type="entry name" value="BPL"/>
    <property type="match status" value="1"/>
</dbReference>
<organism evidence="8 9">
    <name type="scientific">Longimicrobium terrae</name>
    <dbReference type="NCBI Taxonomy" id="1639882"/>
    <lineage>
        <taxon>Bacteria</taxon>
        <taxon>Pseudomonadati</taxon>
        <taxon>Gemmatimonadota</taxon>
        <taxon>Longimicrobiia</taxon>
        <taxon>Longimicrobiales</taxon>
        <taxon>Longimicrobiaceae</taxon>
        <taxon>Longimicrobium</taxon>
    </lineage>
</organism>
<evidence type="ECO:0000256" key="6">
    <source>
        <dbReference type="ARBA" id="ARBA00047846"/>
    </source>
</evidence>
<dbReference type="SUPFAM" id="SSF50037">
    <property type="entry name" value="C-terminal domain of transcriptional repressors"/>
    <property type="match status" value="1"/>
</dbReference>
<keyword evidence="4" id="KW-0092">Biotin</keyword>
<proteinExistence type="predicted"/>
<evidence type="ECO:0000256" key="5">
    <source>
        <dbReference type="ARBA" id="ARBA00024227"/>
    </source>
</evidence>
<dbReference type="PROSITE" id="PS51733">
    <property type="entry name" value="BPL_LPL_CATALYTIC"/>
    <property type="match status" value="1"/>
</dbReference>
<dbReference type="SUPFAM" id="SSF55681">
    <property type="entry name" value="Class II aaRS and biotin synthetases"/>
    <property type="match status" value="1"/>
</dbReference>
<gene>
    <name evidence="8" type="ORF">HNQ61_004412</name>
</gene>
<evidence type="ECO:0000313" key="9">
    <source>
        <dbReference type="Proteomes" id="UP000582837"/>
    </source>
</evidence>
<dbReference type="Gene3D" id="3.30.930.10">
    <property type="entry name" value="Bira Bifunctional Protein, Domain 2"/>
    <property type="match status" value="1"/>
</dbReference>
<keyword evidence="1 8" id="KW-0436">Ligase</keyword>
<evidence type="ECO:0000259" key="7">
    <source>
        <dbReference type="PROSITE" id="PS51733"/>
    </source>
</evidence>
<feature type="domain" description="BPL/LPL catalytic" evidence="7">
    <location>
        <begin position="24"/>
        <end position="201"/>
    </location>
</feature>
<dbReference type="InterPro" id="IPR004143">
    <property type="entry name" value="BPL_LPL_catalytic"/>
</dbReference>
<dbReference type="Pfam" id="PF02237">
    <property type="entry name" value="BPL_C"/>
    <property type="match status" value="1"/>
</dbReference>
<dbReference type="EMBL" id="JACHIA010000017">
    <property type="protein sequence ID" value="MBB6072749.1"/>
    <property type="molecule type" value="Genomic_DNA"/>
</dbReference>
<evidence type="ECO:0000256" key="1">
    <source>
        <dbReference type="ARBA" id="ARBA00022598"/>
    </source>
</evidence>
<keyword evidence="3" id="KW-0067">ATP-binding</keyword>
<dbReference type="EC" id="6.3.4.15" evidence="5"/>
<evidence type="ECO:0000256" key="4">
    <source>
        <dbReference type="ARBA" id="ARBA00023267"/>
    </source>
</evidence>
<dbReference type="RefSeq" id="WP_170038752.1">
    <property type="nucleotide sequence ID" value="NZ_JABDTL010000002.1"/>
</dbReference>
<protein>
    <recommendedName>
        <fullName evidence="5">biotin--[biotin carboxyl-carrier protein] ligase</fullName>
        <ecNumber evidence="5">6.3.4.15</ecNumber>
    </recommendedName>
</protein>
<dbReference type="InterPro" id="IPR004408">
    <property type="entry name" value="Biotin_CoA_COase_ligase"/>
</dbReference>
<dbReference type="InterPro" id="IPR003142">
    <property type="entry name" value="BPL_C"/>
</dbReference>
<dbReference type="NCBIfam" id="TIGR00121">
    <property type="entry name" value="birA_ligase"/>
    <property type="match status" value="1"/>
</dbReference>
<dbReference type="GO" id="GO:0005737">
    <property type="term" value="C:cytoplasm"/>
    <property type="evidence" value="ECO:0007669"/>
    <property type="project" value="TreeGrafter"/>
</dbReference>
<dbReference type="AlphaFoldDB" id="A0A841H4N8"/>